<evidence type="ECO:0000259" key="6">
    <source>
        <dbReference type="Pfam" id="PF00496"/>
    </source>
</evidence>
<dbReference type="GO" id="GO:1904680">
    <property type="term" value="F:peptide transmembrane transporter activity"/>
    <property type="evidence" value="ECO:0007669"/>
    <property type="project" value="TreeGrafter"/>
</dbReference>
<dbReference type="GO" id="GO:0043190">
    <property type="term" value="C:ATP-binding cassette (ABC) transporter complex"/>
    <property type="evidence" value="ECO:0007669"/>
    <property type="project" value="InterPro"/>
</dbReference>
<evidence type="ECO:0000313" key="8">
    <source>
        <dbReference type="Proteomes" id="UP000742460"/>
    </source>
</evidence>
<protein>
    <submittedName>
        <fullName evidence="7">ABC transporter substrate-binding protein</fullName>
    </submittedName>
</protein>
<dbReference type="SUPFAM" id="SSF53850">
    <property type="entry name" value="Periplasmic binding protein-like II"/>
    <property type="match status" value="1"/>
</dbReference>
<keyword evidence="4 5" id="KW-0732">Signal</keyword>
<sequence length="551" mass="60541">MRRRPVLIALAAAGAGTVLGGCGTATPGADLPPGTRDGGHLVFATDREPTCLDPHNSGDMPQTYIARQYLDSLVSMKVDGSVVPWLAESWEISEDGLLYDFTLKPGVFFTDGDPLTAEAVVANFTHIMDPKTQSSTALLYLSPYFVSATALSELVVRVELKRPYSPLLQVLAQAFFGIESPRSMARGLSENCEGPVGTGPFIITEWKRNQEVVMVRNENYNSAPADALHQGPAYVESLTWRFLKDNTARFGALQSGKVHAIFNLPPESVPAATADDKITTDDFIHSCIPFAFDLNTTHPALADIRVRRALVHAADAEGIVRSAYAGVFPYEGNAISTGTPFYDPAYSLPYPYDEQTANALLDEAGWTGRDEEGYRIKDGERLSLRLPYNSDPGETPPADQTILQNFQAMLKRVGVEIQLLPKDSASLTAIRRDRLAFDIRAGYWNSPTAGVMYIKFSQETYELGNGQNVSYAFDEELDEILLDAAATTDPDLQQRLYSQAQALLTAQAWHIPLYPIQTRLAIRSDLVSDIWIEPSEGEPVLHDAYLNREGL</sequence>
<dbReference type="PANTHER" id="PTHR30290:SF10">
    <property type="entry name" value="PERIPLASMIC OLIGOPEPTIDE-BINDING PROTEIN-RELATED"/>
    <property type="match status" value="1"/>
</dbReference>
<comment type="subcellular location">
    <subcellularLocation>
        <location evidence="1">Cell envelope</location>
    </subcellularLocation>
</comment>
<proteinExistence type="inferred from homology"/>
<dbReference type="PROSITE" id="PS51257">
    <property type="entry name" value="PROKAR_LIPOPROTEIN"/>
    <property type="match status" value="1"/>
</dbReference>
<dbReference type="AlphaFoldDB" id="A0A921SWZ6"/>
<evidence type="ECO:0000313" key="7">
    <source>
        <dbReference type="EMBL" id="HJG91059.1"/>
    </source>
</evidence>
<dbReference type="Gene3D" id="3.40.190.10">
    <property type="entry name" value="Periplasmic binding protein-like II"/>
    <property type="match status" value="1"/>
</dbReference>
<feature type="signal peptide" evidence="5">
    <location>
        <begin position="1"/>
        <end position="20"/>
    </location>
</feature>
<dbReference type="InterPro" id="IPR030678">
    <property type="entry name" value="Peptide/Ni-bd"/>
</dbReference>
<reference evidence="7" key="2">
    <citation type="submission" date="2021-09" db="EMBL/GenBank/DDBJ databases">
        <authorList>
            <person name="Gilroy R."/>
        </authorList>
    </citation>
    <scope>NUCLEOTIDE SEQUENCE</scope>
    <source>
        <strain evidence="7">ChiGjej5B5-22894</strain>
    </source>
</reference>
<dbReference type="Proteomes" id="UP000742460">
    <property type="component" value="Unassembled WGS sequence"/>
</dbReference>
<dbReference type="PIRSF" id="PIRSF002741">
    <property type="entry name" value="MppA"/>
    <property type="match status" value="1"/>
</dbReference>
<dbReference type="GO" id="GO:0042597">
    <property type="term" value="C:periplasmic space"/>
    <property type="evidence" value="ECO:0007669"/>
    <property type="project" value="UniProtKB-ARBA"/>
</dbReference>
<feature type="domain" description="Solute-binding protein family 5" evidence="6">
    <location>
        <begin position="82"/>
        <end position="447"/>
    </location>
</feature>
<dbReference type="InterPro" id="IPR000914">
    <property type="entry name" value="SBP_5_dom"/>
</dbReference>
<comment type="similarity">
    <text evidence="2">Belongs to the bacterial solute-binding protein 5 family.</text>
</comment>
<dbReference type="Gene3D" id="3.10.105.10">
    <property type="entry name" value="Dipeptide-binding Protein, Domain 3"/>
    <property type="match status" value="1"/>
</dbReference>
<accession>A0A921SWZ6</accession>
<dbReference type="Pfam" id="PF00496">
    <property type="entry name" value="SBP_bac_5"/>
    <property type="match status" value="1"/>
</dbReference>
<dbReference type="GO" id="GO:0015833">
    <property type="term" value="P:peptide transport"/>
    <property type="evidence" value="ECO:0007669"/>
    <property type="project" value="TreeGrafter"/>
</dbReference>
<evidence type="ECO:0000256" key="1">
    <source>
        <dbReference type="ARBA" id="ARBA00004196"/>
    </source>
</evidence>
<dbReference type="CDD" id="cd08492">
    <property type="entry name" value="PBP2_NikA_DppA_OppA_like_15"/>
    <property type="match status" value="1"/>
</dbReference>
<gene>
    <name evidence="7" type="ORF">K8V81_04980</name>
</gene>
<organism evidence="7 8">
    <name type="scientific">Brachybacterium massiliense</name>
    <dbReference type="NCBI Taxonomy" id="1755098"/>
    <lineage>
        <taxon>Bacteria</taxon>
        <taxon>Bacillati</taxon>
        <taxon>Actinomycetota</taxon>
        <taxon>Actinomycetes</taxon>
        <taxon>Micrococcales</taxon>
        <taxon>Dermabacteraceae</taxon>
        <taxon>Brachybacterium</taxon>
    </lineage>
</organism>
<comment type="caution">
    <text evidence="7">The sequence shown here is derived from an EMBL/GenBank/DDBJ whole genome shotgun (WGS) entry which is preliminary data.</text>
</comment>
<dbReference type="GO" id="GO:0030313">
    <property type="term" value="C:cell envelope"/>
    <property type="evidence" value="ECO:0007669"/>
    <property type="project" value="UniProtKB-SubCell"/>
</dbReference>
<dbReference type="PANTHER" id="PTHR30290">
    <property type="entry name" value="PERIPLASMIC BINDING COMPONENT OF ABC TRANSPORTER"/>
    <property type="match status" value="1"/>
</dbReference>
<reference evidence="7" key="1">
    <citation type="journal article" date="2021" name="PeerJ">
        <title>Extensive microbial diversity within the chicken gut microbiome revealed by metagenomics and culture.</title>
        <authorList>
            <person name="Gilroy R."/>
            <person name="Ravi A."/>
            <person name="Getino M."/>
            <person name="Pursley I."/>
            <person name="Horton D.L."/>
            <person name="Alikhan N.F."/>
            <person name="Baker D."/>
            <person name="Gharbi K."/>
            <person name="Hall N."/>
            <person name="Watson M."/>
            <person name="Adriaenssens E.M."/>
            <person name="Foster-Nyarko E."/>
            <person name="Jarju S."/>
            <person name="Secka A."/>
            <person name="Antonio M."/>
            <person name="Oren A."/>
            <person name="Chaudhuri R.R."/>
            <person name="La Ragione R."/>
            <person name="Hildebrand F."/>
            <person name="Pallen M.J."/>
        </authorList>
    </citation>
    <scope>NUCLEOTIDE SEQUENCE</scope>
    <source>
        <strain evidence="7">ChiGjej5B5-22894</strain>
    </source>
</reference>
<keyword evidence="3" id="KW-0813">Transport</keyword>
<evidence type="ECO:0000256" key="3">
    <source>
        <dbReference type="ARBA" id="ARBA00022448"/>
    </source>
</evidence>
<evidence type="ECO:0000256" key="2">
    <source>
        <dbReference type="ARBA" id="ARBA00005695"/>
    </source>
</evidence>
<dbReference type="InterPro" id="IPR039424">
    <property type="entry name" value="SBP_5"/>
</dbReference>
<feature type="chain" id="PRO_5038613599" evidence="5">
    <location>
        <begin position="21"/>
        <end position="551"/>
    </location>
</feature>
<name>A0A921SWZ6_9MICO</name>
<evidence type="ECO:0000256" key="4">
    <source>
        <dbReference type="ARBA" id="ARBA00022729"/>
    </source>
</evidence>
<evidence type="ECO:0000256" key="5">
    <source>
        <dbReference type="SAM" id="SignalP"/>
    </source>
</evidence>
<dbReference type="EMBL" id="DYUE01000125">
    <property type="protein sequence ID" value="HJG91059.1"/>
    <property type="molecule type" value="Genomic_DNA"/>
</dbReference>